<dbReference type="KEGG" id="ctai:NCTC12078_00663"/>
<evidence type="ECO:0000256" key="1">
    <source>
        <dbReference type="SAM" id="Phobius"/>
    </source>
</evidence>
<feature type="domain" description="YdbS-like PH" evidence="2">
    <location>
        <begin position="412"/>
        <end position="488"/>
    </location>
</feature>
<feature type="transmembrane region" description="Helical" evidence="1">
    <location>
        <begin position="21"/>
        <end position="44"/>
    </location>
</feature>
<dbReference type="InterPro" id="IPR005182">
    <property type="entry name" value="YdbS-like_PH"/>
</dbReference>
<protein>
    <submittedName>
        <fullName evidence="3">Bacterial membrane flanked domain</fullName>
    </submittedName>
</protein>
<dbReference type="PANTHER" id="PTHR34473:SF2">
    <property type="entry name" value="UPF0699 TRANSMEMBRANE PROTEIN YDBT"/>
    <property type="match status" value="1"/>
</dbReference>
<feature type="transmembrane region" description="Helical" evidence="1">
    <location>
        <begin position="391"/>
        <end position="415"/>
    </location>
</feature>
<keyword evidence="1" id="KW-0472">Membrane</keyword>
<accession>A0A4V6IDC9</accession>
<gene>
    <name evidence="3" type="ORF">NCTC12078_00663</name>
</gene>
<dbReference type="RefSeq" id="WP_165450366.1">
    <property type="nucleotide sequence ID" value="NZ_LR215974.1"/>
</dbReference>
<dbReference type="EMBL" id="LR215974">
    <property type="protein sequence ID" value="VFB02684.1"/>
    <property type="molecule type" value="Genomic_DNA"/>
</dbReference>
<evidence type="ECO:0000259" key="2">
    <source>
        <dbReference type="Pfam" id="PF03703"/>
    </source>
</evidence>
<feature type="domain" description="YdbS-like PH" evidence="2">
    <location>
        <begin position="72"/>
        <end position="153"/>
    </location>
</feature>
<keyword evidence="1" id="KW-1133">Transmembrane helix</keyword>
<proteinExistence type="predicted"/>
<feature type="transmembrane region" description="Helical" evidence="1">
    <location>
        <begin position="366"/>
        <end position="385"/>
    </location>
</feature>
<feature type="transmembrane region" description="Helical" evidence="1">
    <location>
        <begin position="239"/>
        <end position="261"/>
    </location>
</feature>
<evidence type="ECO:0000313" key="4">
    <source>
        <dbReference type="Proteomes" id="UP000290013"/>
    </source>
</evidence>
<name>A0A4V6IDC9_9FLAO</name>
<evidence type="ECO:0000313" key="3">
    <source>
        <dbReference type="EMBL" id="VFB02684.1"/>
    </source>
</evidence>
<reference evidence="3 4" key="1">
    <citation type="submission" date="2019-02" db="EMBL/GenBank/DDBJ databases">
        <authorList>
            <consortium name="Pathogen Informatics"/>
        </authorList>
    </citation>
    <scope>NUCLEOTIDE SEQUENCE [LARGE SCALE GENOMIC DNA]</scope>
    <source>
        <strain evidence="3 4">3012STDY6944375</strain>
    </source>
</reference>
<dbReference type="Proteomes" id="UP000290013">
    <property type="component" value="Chromosome"/>
</dbReference>
<dbReference type="AlphaFoldDB" id="A0A4V6IDC9"/>
<feature type="transmembrane region" description="Helical" evidence="1">
    <location>
        <begin position="187"/>
        <end position="211"/>
    </location>
</feature>
<dbReference type="PANTHER" id="PTHR34473">
    <property type="entry name" value="UPF0699 TRANSMEMBRANE PROTEIN YDBS"/>
    <property type="match status" value="1"/>
</dbReference>
<keyword evidence="1" id="KW-0812">Transmembrane</keyword>
<sequence>MEEKFNSFFTPQRQSKIGIALLFLYNTGEVIKNSWIFIFLFFFRDKKFDLWVVFLIVSVVLSILGTSAVLQYYNFRYYIDAKNEEFIIHKGIINKSYTKIKIRNIQEVNISQPFIHKLFNIFKLEVDSPGSSEKEVSISALSRQNAYDLKTYLLEEKNIEIQNEYIDSDDATEAPVKQQFRISNISILKYGLTANYVRSFFALISLVIYGITQLNDFLKKAELDAEIDYNQIEKNVLSYSLPILSGMIIVVLILGVLVNSVRTIIRYFNFKVEENYRNYSFEYGLFSTKNAIVTKSKVQVVTEIQNWIQKKMNVSLVKFLQIGKDENEKNISSVPGISLKEKEHLIGSIWNQIPQFDNFLKPNYRLLIVNHLIWVLFPFLMVFLIDKRIIINYWEVVIMVFVILETVIVFSYLNLRLFYNENFIRLRSGFWDVHYRTFEIDKIQTVKISQYFWQKKSNLGSITFYTSAGKFGISALNFSEIKKLFNNIIYKIETSEKS</sequence>
<feature type="transmembrane region" description="Helical" evidence="1">
    <location>
        <begin position="50"/>
        <end position="73"/>
    </location>
</feature>
<dbReference type="Pfam" id="PF03703">
    <property type="entry name" value="bPH_2"/>
    <property type="match status" value="2"/>
</dbReference>
<organism evidence="3 4">
    <name type="scientific">Chryseobacterium taihuense</name>
    <dbReference type="NCBI Taxonomy" id="1141221"/>
    <lineage>
        <taxon>Bacteria</taxon>
        <taxon>Pseudomonadati</taxon>
        <taxon>Bacteroidota</taxon>
        <taxon>Flavobacteriia</taxon>
        <taxon>Flavobacteriales</taxon>
        <taxon>Weeksellaceae</taxon>
        <taxon>Chryseobacterium group</taxon>
        <taxon>Chryseobacterium</taxon>
    </lineage>
</organism>